<dbReference type="OrthoDB" id="9815425at2"/>
<proteinExistence type="inferred from homology"/>
<keyword evidence="2 5" id="KW-0378">Hydrolase</keyword>
<sequence precursor="true">MKFKKALILLLAGLPLVLVAQEIPQDVQQEILTNNPSLDQNGDGKLSIREYKKDSKSVSKAEEVTSEKNATQEIGFRGQKYTPAPGVTKKTEIYKNTAEKDLEITLHFPAAWTAEDKRPVMVFFFGGGWKKGTTKQFLIQADYFASRGIVTARPNYRLKPDGVTPDKCVEDARSAIRWLRANAARLGIDPDKVISAGGSAGGHLAYCTSIKHGADDPNDDKTISCIPQAMVLFNPGLFYSDSEGVMASVGGGTLSAERLQLISPLDHADKDTPPALILFGTKDKLKRGADEYLRLAKKVGIRAEMFTAEGENHGFFNTEPWLSKTTAKVDKFLVSLGYLDEMK</sequence>
<reference evidence="5 6" key="1">
    <citation type="submission" date="2019-02" db="EMBL/GenBank/DDBJ databases">
        <title>Deep-cultivation of Planctomycetes and their phenomic and genomic characterization uncovers novel biology.</title>
        <authorList>
            <person name="Wiegand S."/>
            <person name="Jogler M."/>
            <person name="Boedeker C."/>
            <person name="Pinto D."/>
            <person name="Vollmers J."/>
            <person name="Rivas-Marin E."/>
            <person name="Kohn T."/>
            <person name="Peeters S.H."/>
            <person name="Heuer A."/>
            <person name="Rast P."/>
            <person name="Oberbeckmann S."/>
            <person name="Bunk B."/>
            <person name="Jeske O."/>
            <person name="Meyerdierks A."/>
            <person name="Storesund J.E."/>
            <person name="Kallscheuer N."/>
            <person name="Luecker S."/>
            <person name="Lage O.M."/>
            <person name="Pohl T."/>
            <person name="Merkel B.J."/>
            <person name="Hornburger P."/>
            <person name="Mueller R.-W."/>
            <person name="Bruemmer F."/>
            <person name="Labrenz M."/>
            <person name="Spormann A.M."/>
            <person name="Op Den Camp H."/>
            <person name="Overmann J."/>
            <person name="Amann R."/>
            <person name="Jetten M.S.M."/>
            <person name="Mascher T."/>
            <person name="Medema M.H."/>
            <person name="Devos D.P."/>
            <person name="Kaster A.-K."/>
            <person name="Ovreas L."/>
            <person name="Rohde M."/>
            <person name="Galperin M.Y."/>
            <person name="Jogler C."/>
        </authorList>
    </citation>
    <scope>NUCLEOTIDE SEQUENCE [LARGE SCALE GENOMIC DNA]</scope>
    <source>
        <strain evidence="5 6">Poly41</strain>
    </source>
</reference>
<evidence type="ECO:0000256" key="3">
    <source>
        <dbReference type="SAM" id="SignalP"/>
    </source>
</evidence>
<protein>
    <submittedName>
        <fullName evidence="5">Carboxylesterase NlhH</fullName>
        <ecNumber evidence="5">3.1.1.1</ecNumber>
    </submittedName>
</protein>
<dbReference type="InterPro" id="IPR018247">
    <property type="entry name" value="EF_Hand_1_Ca_BS"/>
</dbReference>
<evidence type="ECO:0000256" key="1">
    <source>
        <dbReference type="ARBA" id="ARBA00010515"/>
    </source>
</evidence>
<dbReference type="InterPro" id="IPR029058">
    <property type="entry name" value="AB_hydrolase_fold"/>
</dbReference>
<dbReference type="Gene3D" id="3.40.50.1820">
    <property type="entry name" value="alpha/beta hydrolase"/>
    <property type="match status" value="1"/>
</dbReference>
<organism evidence="5 6">
    <name type="scientific">Novipirellula artificiosorum</name>
    <dbReference type="NCBI Taxonomy" id="2528016"/>
    <lineage>
        <taxon>Bacteria</taxon>
        <taxon>Pseudomonadati</taxon>
        <taxon>Planctomycetota</taxon>
        <taxon>Planctomycetia</taxon>
        <taxon>Pirellulales</taxon>
        <taxon>Pirellulaceae</taxon>
        <taxon>Novipirellula</taxon>
    </lineage>
</organism>
<dbReference type="GO" id="GO:0004806">
    <property type="term" value="F:triacylglycerol lipase activity"/>
    <property type="evidence" value="ECO:0007669"/>
    <property type="project" value="TreeGrafter"/>
</dbReference>
<evidence type="ECO:0000313" key="5">
    <source>
        <dbReference type="EMBL" id="TWU32251.1"/>
    </source>
</evidence>
<dbReference type="Proteomes" id="UP000319143">
    <property type="component" value="Unassembled WGS sequence"/>
</dbReference>
<dbReference type="EMBL" id="SJPV01000013">
    <property type="protein sequence ID" value="TWU32251.1"/>
    <property type="molecule type" value="Genomic_DNA"/>
</dbReference>
<feature type="chain" id="PRO_5022963659" evidence="3">
    <location>
        <begin position="21"/>
        <end position="343"/>
    </location>
</feature>
<dbReference type="PANTHER" id="PTHR48081">
    <property type="entry name" value="AB HYDROLASE SUPERFAMILY PROTEIN C4A8.06C"/>
    <property type="match status" value="1"/>
</dbReference>
<dbReference type="AlphaFoldDB" id="A0A5C6D8Y1"/>
<keyword evidence="6" id="KW-1185">Reference proteome</keyword>
<evidence type="ECO:0000313" key="6">
    <source>
        <dbReference type="Proteomes" id="UP000319143"/>
    </source>
</evidence>
<comment type="similarity">
    <text evidence="1">Belongs to the 'GDXG' lipolytic enzyme family.</text>
</comment>
<dbReference type="InterPro" id="IPR050300">
    <property type="entry name" value="GDXG_lipolytic_enzyme"/>
</dbReference>
<dbReference type="InterPro" id="IPR049492">
    <property type="entry name" value="BD-FAE-like_dom"/>
</dbReference>
<dbReference type="SUPFAM" id="SSF53474">
    <property type="entry name" value="alpha/beta-Hydrolases"/>
    <property type="match status" value="1"/>
</dbReference>
<keyword evidence="3" id="KW-0732">Signal</keyword>
<dbReference type="GO" id="GO:0106435">
    <property type="term" value="F:carboxylesterase activity"/>
    <property type="evidence" value="ECO:0007669"/>
    <property type="project" value="UniProtKB-EC"/>
</dbReference>
<feature type="signal peptide" evidence="3">
    <location>
        <begin position="1"/>
        <end position="20"/>
    </location>
</feature>
<gene>
    <name evidence="5" type="primary">nlhH_6</name>
    <name evidence="5" type="ORF">Poly41_57360</name>
</gene>
<name>A0A5C6D8Y1_9BACT</name>
<evidence type="ECO:0000259" key="4">
    <source>
        <dbReference type="Pfam" id="PF20434"/>
    </source>
</evidence>
<dbReference type="RefSeq" id="WP_146530490.1">
    <property type="nucleotide sequence ID" value="NZ_SJPV01000013.1"/>
</dbReference>
<dbReference type="Pfam" id="PF20434">
    <property type="entry name" value="BD-FAE"/>
    <property type="match status" value="1"/>
</dbReference>
<dbReference type="EC" id="3.1.1.1" evidence="5"/>
<evidence type="ECO:0000256" key="2">
    <source>
        <dbReference type="ARBA" id="ARBA00022801"/>
    </source>
</evidence>
<feature type="domain" description="BD-FAE-like" evidence="4">
    <location>
        <begin position="114"/>
        <end position="213"/>
    </location>
</feature>
<dbReference type="PROSITE" id="PS00018">
    <property type="entry name" value="EF_HAND_1"/>
    <property type="match status" value="1"/>
</dbReference>
<dbReference type="PANTHER" id="PTHR48081:SF30">
    <property type="entry name" value="ACETYL-HYDROLASE LIPR-RELATED"/>
    <property type="match status" value="1"/>
</dbReference>
<comment type="caution">
    <text evidence="5">The sequence shown here is derived from an EMBL/GenBank/DDBJ whole genome shotgun (WGS) entry which is preliminary data.</text>
</comment>
<accession>A0A5C6D8Y1</accession>